<name>C6HU00_9BACT</name>
<gene>
    <name evidence="1" type="ORF">UBAL3_44810065</name>
</gene>
<keyword evidence="2" id="KW-1185">Reference proteome</keyword>
<proteinExistence type="predicted"/>
<dbReference type="Proteomes" id="UP000009374">
    <property type="component" value="Unassembled WGS sequence"/>
</dbReference>
<evidence type="ECO:0000313" key="1">
    <source>
        <dbReference type="EMBL" id="EES53928.1"/>
    </source>
</evidence>
<protein>
    <submittedName>
        <fullName evidence="1">Uncharacterized protein</fullName>
    </submittedName>
</protein>
<reference evidence="1 2" key="1">
    <citation type="journal article" date="2009" name="Appl. Environ. Microbiol.">
        <title>Community genomic and proteomic analyses of chemoautotrophic iron-oxidizing "Leptospirillum rubarum" (Group II) and "Leptospirillum ferrodiazotrophum" (Group III) bacteria in acid mine drainage biofilms.</title>
        <authorList>
            <person name="Goltsman D.S."/>
            <person name="Denef V.J."/>
            <person name="Singer S.W."/>
            <person name="VerBerkmoes N.C."/>
            <person name="Lefsrud M."/>
            <person name="Mueller R.S."/>
            <person name="Dick G.J."/>
            <person name="Sun C.L."/>
            <person name="Wheeler K.E."/>
            <person name="Zemla A."/>
            <person name="Baker B.J."/>
            <person name="Hauser L."/>
            <person name="Land M."/>
            <person name="Shah M.B."/>
            <person name="Thelen M.P."/>
            <person name="Hettich R.L."/>
            <person name="Banfield J.F."/>
        </authorList>
    </citation>
    <scope>NUCLEOTIDE SEQUENCE [LARGE SCALE GENOMIC DNA]</scope>
</reference>
<accession>C6HU00</accession>
<dbReference type="EMBL" id="GG693852">
    <property type="protein sequence ID" value="EES53928.1"/>
    <property type="molecule type" value="Genomic_DNA"/>
</dbReference>
<sequence length="129" mass="14130">MVNSRVEQNAGETPRRRLGVVGSWEKGPNGLDISLEKFQKWGSVEVYCRLEEYAPLTLVGTRVRIEVSGLVWRGELTSSRPGHLTASPGFTPRDFADEVGTNTVGHYLVSLDKATPATPEIIGATVYLD</sequence>
<evidence type="ECO:0000313" key="2">
    <source>
        <dbReference type="Proteomes" id="UP000009374"/>
    </source>
</evidence>
<dbReference type="AlphaFoldDB" id="C6HU00"/>
<organism evidence="1 2">
    <name type="scientific">Leptospirillum ferrodiazotrophum</name>
    <dbReference type="NCBI Taxonomy" id="412449"/>
    <lineage>
        <taxon>Bacteria</taxon>
        <taxon>Pseudomonadati</taxon>
        <taxon>Nitrospirota</taxon>
        <taxon>Nitrospiria</taxon>
        <taxon>Nitrospirales</taxon>
        <taxon>Nitrospiraceae</taxon>
        <taxon>Leptospirillum</taxon>
    </lineage>
</organism>